<dbReference type="Gene3D" id="1.20.1250.20">
    <property type="entry name" value="MFS general substrate transporter like domains"/>
    <property type="match status" value="1"/>
</dbReference>
<dbReference type="GO" id="GO:0022857">
    <property type="term" value="F:transmembrane transporter activity"/>
    <property type="evidence" value="ECO:0007669"/>
    <property type="project" value="InterPro"/>
</dbReference>
<dbReference type="AlphaFoldDB" id="A0AAU6SCK3"/>
<feature type="transmembrane region" description="Helical" evidence="7">
    <location>
        <begin position="118"/>
        <end position="135"/>
    </location>
</feature>
<keyword evidence="2" id="KW-1003">Cell membrane</keyword>
<feature type="transmembrane region" description="Helical" evidence="7">
    <location>
        <begin position="290"/>
        <end position="312"/>
    </location>
</feature>
<proteinExistence type="predicted"/>
<gene>
    <name evidence="9" type="ORF">MRBLWS13_002349</name>
</gene>
<sequence>MSQSDELRAVATPEELAAETLAEARAEASTLTSRAGADEAVEADQDAAAAAATRTPAAATTPAPAAGKGSLWRDRNFLTLWSGQALSQFGAQITELAIPVLAVLMLDATEWEVGVLNAAQVAAFLVVGLPAGAWIDRMRKRHVMIVADGVRAVALGTLPVLALVGALEIWHMIVVALILGVATVFFDVSNQSIIPSLVRTDQIAEANGKLQSTEQLAGLAGPAVGGWLVGVLAAPLAIFLTVGTYLASFVALLFTRDHERLRSPDDHKPLVHEIAEGLRWVFGNPLLRRIVGTTGVANFFGTMATTLLPIFALRELGLTPQMVGIVFSLSAVGGLLGAIATPRIVKRLGEARAIPISAIAFSLAPFFLPAISLVPALAFPLLVVQFFVMSFTILLYNITQVTFRQRITPPRLLGRMNASIRFVVWGVMPIGALLAGALGTWIGTVPTLWIAASGELLACLFVVIGPFWGMRELPDAHEEHGTGGTGAAASEDGGGAEPGR</sequence>
<accession>A0AAU6SCK3</accession>
<reference evidence="9" key="1">
    <citation type="submission" date="2024-04" db="EMBL/GenBank/DDBJ databases">
        <authorList>
            <person name="Roder T."/>
            <person name="Oberhansli S."/>
            <person name="Kreuzer M."/>
        </authorList>
    </citation>
    <scope>NUCLEOTIDE SEQUENCE</scope>
    <source>
        <strain evidence="9">LWS13-1.2</strain>
    </source>
</reference>
<dbReference type="RefSeq" id="WP_349425563.1">
    <property type="nucleotide sequence ID" value="NZ_CP151632.1"/>
</dbReference>
<feature type="transmembrane region" description="Helical" evidence="7">
    <location>
        <begin position="448"/>
        <end position="468"/>
    </location>
</feature>
<feature type="transmembrane region" description="Helical" evidence="7">
    <location>
        <begin position="318"/>
        <end position="341"/>
    </location>
</feature>
<comment type="subcellular location">
    <subcellularLocation>
        <location evidence="1">Cell membrane</location>
        <topology evidence="1">Multi-pass membrane protein</topology>
    </subcellularLocation>
</comment>
<dbReference type="GO" id="GO:0005886">
    <property type="term" value="C:plasma membrane"/>
    <property type="evidence" value="ECO:0007669"/>
    <property type="project" value="UniProtKB-SubCell"/>
</dbReference>
<keyword evidence="5 7" id="KW-0472">Membrane</keyword>
<evidence type="ECO:0000256" key="7">
    <source>
        <dbReference type="SAM" id="Phobius"/>
    </source>
</evidence>
<evidence type="ECO:0000256" key="6">
    <source>
        <dbReference type="SAM" id="MobiDB-lite"/>
    </source>
</evidence>
<name>A0AAU6SCK3_9MICO</name>
<feature type="compositionally biased region" description="Low complexity" evidence="6">
    <location>
        <begin position="46"/>
        <end position="66"/>
    </location>
</feature>
<dbReference type="PANTHER" id="PTHR23513">
    <property type="entry name" value="INTEGRAL MEMBRANE EFFLUX PROTEIN-RELATED"/>
    <property type="match status" value="1"/>
</dbReference>
<feature type="transmembrane region" description="Helical" evidence="7">
    <location>
        <begin position="419"/>
        <end position="442"/>
    </location>
</feature>
<evidence type="ECO:0000256" key="4">
    <source>
        <dbReference type="ARBA" id="ARBA00022989"/>
    </source>
</evidence>
<dbReference type="InterPro" id="IPR036259">
    <property type="entry name" value="MFS_trans_sf"/>
</dbReference>
<evidence type="ECO:0000313" key="9">
    <source>
        <dbReference type="EMBL" id="WZO34685.1"/>
    </source>
</evidence>
<dbReference type="PANTHER" id="PTHR23513:SF6">
    <property type="entry name" value="MAJOR FACILITATOR SUPERFAMILY ASSOCIATED DOMAIN-CONTAINING PROTEIN"/>
    <property type="match status" value="1"/>
</dbReference>
<feature type="region of interest" description="Disordered" evidence="6">
    <location>
        <begin position="1"/>
        <end position="67"/>
    </location>
</feature>
<keyword evidence="3 7" id="KW-0812">Transmembrane</keyword>
<protein>
    <submittedName>
        <fullName evidence="9">MFS transporter</fullName>
    </submittedName>
</protein>
<dbReference type="PROSITE" id="PS50850">
    <property type="entry name" value="MFS"/>
    <property type="match status" value="1"/>
</dbReference>
<dbReference type="Pfam" id="PF07690">
    <property type="entry name" value="MFS_1"/>
    <property type="match status" value="1"/>
</dbReference>
<dbReference type="InterPro" id="IPR011701">
    <property type="entry name" value="MFS"/>
</dbReference>
<keyword evidence="4 7" id="KW-1133">Transmembrane helix</keyword>
<dbReference type="CDD" id="cd06173">
    <property type="entry name" value="MFS_MefA_like"/>
    <property type="match status" value="1"/>
</dbReference>
<feature type="compositionally biased region" description="Gly residues" evidence="6">
    <location>
        <begin position="482"/>
        <end position="500"/>
    </location>
</feature>
<feature type="transmembrane region" description="Helical" evidence="7">
    <location>
        <begin position="377"/>
        <end position="398"/>
    </location>
</feature>
<evidence type="ECO:0000256" key="2">
    <source>
        <dbReference type="ARBA" id="ARBA00022475"/>
    </source>
</evidence>
<dbReference type="SUPFAM" id="SSF103473">
    <property type="entry name" value="MFS general substrate transporter"/>
    <property type="match status" value="1"/>
</dbReference>
<evidence type="ECO:0000256" key="3">
    <source>
        <dbReference type="ARBA" id="ARBA00022692"/>
    </source>
</evidence>
<feature type="transmembrane region" description="Helical" evidence="7">
    <location>
        <begin position="227"/>
        <end position="254"/>
    </location>
</feature>
<dbReference type="InterPro" id="IPR020846">
    <property type="entry name" value="MFS_dom"/>
</dbReference>
<feature type="transmembrane region" description="Helical" evidence="7">
    <location>
        <begin position="156"/>
        <end position="186"/>
    </location>
</feature>
<evidence type="ECO:0000259" key="8">
    <source>
        <dbReference type="PROSITE" id="PS50850"/>
    </source>
</evidence>
<feature type="compositionally biased region" description="Low complexity" evidence="6">
    <location>
        <begin position="9"/>
        <end position="32"/>
    </location>
</feature>
<evidence type="ECO:0000256" key="5">
    <source>
        <dbReference type="ARBA" id="ARBA00023136"/>
    </source>
</evidence>
<organism evidence="9">
    <name type="scientific">Microbacterium sp. LWS13-1.2</name>
    <dbReference type="NCBI Taxonomy" id="3135264"/>
    <lineage>
        <taxon>Bacteria</taxon>
        <taxon>Bacillati</taxon>
        <taxon>Actinomycetota</taxon>
        <taxon>Actinomycetes</taxon>
        <taxon>Micrococcales</taxon>
        <taxon>Microbacteriaceae</taxon>
        <taxon>Microbacterium</taxon>
    </lineage>
</organism>
<feature type="transmembrane region" description="Helical" evidence="7">
    <location>
        <begin position="353"/>
        <end position="371"/>
    </location>
</feature>
<feature type="region of interest" description="Disordered" evidence="6">
    <location>
        <begin position="477"/>
        <end position="500"/>
    </location>
</feature>
<evidence type="ECO:0000256" key="1">
    <source>
        <dbReference type="ARBA" id="ARBA00004651"/>
    </source>
</evidence>
<feature type="domain" description="Major facilitator superfamily (MFS) profile" evidence="8">
    <location>
        <begin position="236"/>
        <end position="500"/>
    </location>
</feature>
<dbReference type="EMBL" id="CP151632">
    <property type="protein sequence ID" value="WZO34685.1"/>
    <property type="molecule type" value="Genomic_DNA"/>
</dbReference>